<evidence type="ECO:0000256" key="1">
    <source>
        <dbReference type="PROSITE-ProRule" id="PRU00047"/>
    </source>
</evidence>
<dbReference type="InterPro" id="IPR036875">
    <property type="entry name" value="Znf_CCHC_sf"/>
</dbReference>
<dbReference type="InterPro" id="IPR001878">
    <property type="entry name" value="Znf_CCHC"/>
</dbReference>
<evidence type="ECO:0000313" key="4">
    <source>
        <dbReference type="EMBL" id="OLP94591.1"/>
    </source>
</evidence>
<dbReference type="Gene3D" id="3.30.420.10">
    <property type="entry name" value="Ribonuclease H-like superfamily/Ribonuclease H"/>
    <property type="match status" value="1"/>
</dbReference>
<feature type="compositionally biased region" description="Low complexity" evidence="2">
    <location>
        <begin position="1444"/>
        <end position="1453"/>
    </location>
</feature>
<dbReference type="GO" id="GO:0003676">
    <property type="term" value="F:nucleic acid binding"/>
    <property type="evidence" value="ECO:0007669"/>
    <property type="project" value="InterPro"/>
</dbReference>
<protein>
    <recommendedName>
        <fullName evidence="3">CCHC-type domain-containing protein</fullName>
    </recommendedName>
</protein>
<feature type="compositionally biased region" description="Low complexity" evidence="2">
    <location>
        <begin position="489"/>
        <end position="506"/>
    </location>
</feature>
<feature type="region of interest" description="Disordered" evidence="2">
    <location>
        <begin position="957"/>
        <end position="976"/>
    </location>
</feature>
<proteinExistence type="predicted"/>
<feature type="domain" description="CCHC-type" evidence="3">
    <location>
        <begin position="454"/>
        <end position="469"/>
    </location>
</feature>
<dbReference type="GO" id="GO:0008270">
    <property type="term" value="F:zinc ion binding"/>
    <property type="evidence" value="ECO:0007669"/>
    <property type="project" value="UniProtKB-KW"/>
</dbReference>
<dbReference type="SMART" id="SM00343">
    <property type="entry name" value="ZnF_C2HC"/>
    <property type="match status" value="1"/>
</dbReference>
<dbReference type="Gene3D" id="4.10.60.10">
    <property type="entry name" value="Zinc finger, CCHC-type"/>
    <property type="match status" value="1"/>
</dbReference>
<sequence>MFLAFMGSCGSALCLEQRCLSNDHWKCRKEALEKLERLDQDAGELAAALVFSSMRATLSDGNMRVRRAGHLYGGWRPGSRAKCGSSDNGRGCGYGSESGKFDVDVSSRWAAPALLSPEQQDQLRRRMEQRAVQEEVKRQLRRAVSQLEASRREGLTASGHWEDIWRRVCKQPRVCQRCRLTSSFEYANGVGRTCSLEYARGVGRTSSLEYANGVGRTSNHEYANGVGRTSNHEYANGVGRTNNHEYANGVGRTSNHEYANGVGRTNIFGYANGVGLASRFWCSSEIQYVRSLSYVIRGGKPEELSKAAEDAQEFYEKYPAADQFTRLDRRGAATLLAATPEDVRRELVAARTRSTLEVLARLMVIYRPGSAQEKGQLLRRYHLKVDFNPSEESVLAVHRQRCTGIQGQGGGNWERTDNGTNYANLAVYQPEGCIEACKYEHTMKDLSKAERRDRCYECGAKGHQAAACPTKRDVQRKAVAAGDSPASSTVGTNGRRGTATARGQRGSEAGEGAQQTPALQEFLKQNEELVNLSRMGLLDSGATHPLRARTVKDNIGPMDNVNVTLAGENRVQMEENKDGVKAVMCAPFMHHVPMRDQLQVIVPMPKDENEAWQWMKKFPMNRANRRRLWQTREWTIHMFAGAGVKNDPLRDLPGLVEIDMKRGWDISDGKIYGVLLWMAKEGRVNHIVGGPPARTFSPWHYKKEGVGQKRATRSTWEPWGLREGLTPDESSKVLNENVMLHKMVWLWLCADATKGKEAEGGVQHRVGFCLEYPEDPRNYMPEGEHRAACVSVWRTEFMKEFVKETGLSKLQFEQGALGHMFRTRTISRYGRMDFASPLADAIHEWRGGENPAVIKKAMTQKELDEWKAHVERGHWPYRRDCPVCLTASGTGRPARRVVHRDAYVMSLGIAGPFAERGRDEVRGKKYRFVLAATYLYPKMREVPEDIPIPNEEDAGEFLREEEEEPGLPELPEDPKCDAQEEEWKKKVADLRKPIELQMLRFCVPLERHTGKEILECIQDLYVQLRATGLPLTRIHSDRAREFRVKPVRKWCRERDIYQTFTEGPAPTQNAVAESHVKWLKGKAWVHLNEKELDKELWPCAMKHACFQHNARQLGNKTAGIKFGSVVWVKSKKDRGPFDPKWERGKYIGPADDVREGHVVRLDDGLWLRTLRMRTVRDDEVEFEDEEHIVDLIEPTRRVRGKAKLSDPELRAIRKQERSALVRELLESNIWDSSQARVECPQMKDGEAWDGAAYSNLGAYQRGGITSVTRATEKFNREAALASRLLALDHPGCAFTSVALMKNAIMPVHRDSFNHKKAMNLISPLKVATGSCVWQELKEGDEFKGNYCPMWIVGKEVPGQKMSVECPTKVRPDRLHAPLKGEDGDRIVAIGYTVSKWEKLRQPQCDDLEELGARQREPVVKMMNANERRRPPTPPIPESDPERTGPPTGTTGCGSADWGDWSDHDVRSGQREHLPEMGGERLDSMVVPGGRVELRLTWAIKYIPDLASQGEEVVMTSVPLLPLAHDEEERMRSRVTWLSEFVEEERRIKARQAERGEYATQRE</sequence>
<dbReference type="SUPFAM" id="SSF57756">
    <property type="entry name" value="Retrovirus zinc finger-like domains"/>
    <property type="match status" value="1"/>
</dbReference>
<dbReference type="InterPro" id="IPR036397">
    <property type="entry name" value="RNaseH_sf"/>
</dbReference>
<feature type="compositionally biased region" description="Acidic residues" evidence="2">
    <location>
        <begin position="957"/>
        <end position="966"/>
    </location>
</feature>
<accession>A0A1Q9DHE8</accession>
<gene>
    <name evidence="4" type="ORF">AK812_SmicGene23361</name>
</gene>
<name>A0A1Q9DHE8_SYMMI</name>
<dbReference type="EMBL" id="LSRX01000536">
    <property type="protein sequence ID" value="OLP94591.1"/>
    <property type="molecule type" value="Genomic_DNA"/>
</dbReference>
<organism evidence="4 5">
    <name type="scientific">Symbiodinium microadriaticum</name>
    <name type="common">Dinoflagellate</name>
    <name type="synonym">Zooxanthella microadriatica</name>
    <dbReference type="NCBI Taxonomy" id="2951"/>
    <lineage>
        <taxon>Eukaryota</taxon>
        <taxon>Sar</taxon>
        <taxon>Alveolata</taxon>
        <taxon>Dinophyceae</taxon>
        <taxon>Suessiales</taxon>
        <taxon>Symbiodiniaceae</taxon>
        <taxon>Symbiodinium</taxon>
    </lineage>
</organism>
<reference evidence="4 5" key="1">
    <citation type="submission" date="2016-02" db="EMBL/GenBank/DDBJ databases">
        <title>Genome analysis of coral dinoflagellate symbionts highlights evolutionary adaptations to a symbiotic lifestyle.</title>
        <authorList>
            <person name="Aranda M."/>
            <person name="Li Y."/>
            <person name="Liew Y.J."/>
            <person name="Baumgarten S."/>
            <person name="Simakov O."/>
            <person name="Wilson M."/>
            <person name="Piel J."/>
            <person name="Ashoor H."/>
            <person name="Bougouffa S."/>
            <person name="Bajic V.B."/>
            <person name="Ryu T."/>
            <person name="Ravasi T."/>
            <person name="Bayer T."/>
            <person name="Micklem G."/>
            <person name="Kim H."/>
            <person name="Bhak J."/>
            <person name="Lajeunesse T.C."/>
            <person name="Voolstra C.R."/>
        </authorList>
    </citation>
    <scope>NUCLEOTIDE SEQUENCE [LARGE SCALE GENOMIC DNA]</scope>
    <source>
        <strain evidence="4 5">CCMP2467</strain>
    </source>
</reference>
<keyword evidence="5" id="KW-1185">Reference proteome</keyword>
<feature type="region of interest" description="Disordered" evidence="2">
    <location>
        <begin position="478"/>
        <end position="516"/>
    </location>
</feature>
<feature type="region of interest" description="Disordered" evidence="2">
    <location>
        <begin position="1422"/>
        <end position="1458"/>
    </location>
</feature>
<evidence type="ECO:0000313" key="5">
    <source>
        <dbReference type="Proteomes" id="UP000186817"/>
    </source>
</evidence>
<dbReference type="InterPro" id="IPR012337">
    <property type="entry name" value="RNaseH-like_sf"/>
</dbReference>
<evidence type="ECO:0000256" key="2">
    <source>
        <dbReference type="SAM" id="MobiDB-lite"/>
    </source>
</evidence>
<keyword evidence="1" id="KW-0863">Zinc-finger</keyword>
<dbReference type="OrthoDB" id="413749at2759"/>
<dbReference type="Proteomes" id="UP000186817">
    <property type="component" value="Unassembled WGS sequence"/>
</dbReference>
<keyword evidence="1" id="KW-0862">Zinc</keyword>
<comment type="caution">
    <text evidence="4">The sequence shown here is derived from an EMBL/GenBank/DDBJ whole genome shotgun (WGS) entry which is preliminary data.</text>
</comment>
<dbReference type="SUPFAM" id="SSF53098">
    <property type="entry name" value="Ribonuclease H-like"/>
    <property type="match status" value="1"/>
</dbReference>
<evidence type="ECO:0000259" key="3">
    <source>
        <dbReference type="PROSITE" id="PS50158"/>
    </source>
</evidence>
<dbReference type="PROSITE" id="PS50158">
    <property type="entry name" value="ZF_CCHC"/>
    <property type="match status" value="1"/>
</dbReference>
<keyword evidence="1" id="KW-0479">Metal-binding</keyword>